<accession>A0ABV0RFN6</accession>
<comment type="caution">
    <text evidence="2">The sequence shown here is derived from an EMBL/GenBank/DDBJ whole genome shotgun (WGS) entry which is preliminary data.</text>
</comment>
<feature type="compositionally biased region" description="Basic residues" evidence="1">
    <location>
        <begin position="75"/>
        <end position="89"/>
    </location>
</feature>
<dbReference type="Proteomes" id="UP001434883">
    <property type="component" value="Unassembled WGS sequence"/>
</dbReference>
<protein>
    <submittedName>
        <fullName evidence="2">Uncharacterized protein</fullName>
    </submittedName>
</protein>
<dbReference type="EMBL" id="JAHRIN010042703">
    <property type="protein sequence ID" value="MEQ2206287.1"/>
    <property type="molecule type" value="Genomic_DNA"/>
</dbReference>
<keyword evidence="3" id="KW-1185">Reference proteome</keyword>
<proteinExistence type="predicted"/>
<organism evidence="2 3">
    <name type="scientific">Xenoophorus captivus</name>
    <dbReference type="NCBI Taxonomy" id="1517983"/>
    <lineage>
        <taxon>Eukaryota</taxon>
        <taxon>Metazoa</taxon>
        <taxon>Chordata</taxon>
        <taxon>Craniata</taxon>
        <taxon>Vertebrata</taxon>
        <taxon>Euteleostomi</taxon>
        <taxon>Actinopterygii</taxon>
        <taxon>Neopterygii</taxon>
        <taxon>Teleostei</taxon>
        <taxon>Neoteleostei</taxon>
        <taxon>Acanthomorphata</taxon>
        <taxon>Ovalentaria</taxon>
        <taxon>Atherinomorphae</taxon>
        <taxon>Cyprinodontiformes</taxon>
        <taxon>Goodeidae</taxon>
        <taxon>Xenoophorus</taxon>
    </lineage>
</organism>
<reference evidence="2 3" key="1">
    <citation type="submission" date="2021-06" db="EMBL/GenBank/DDBJ databases">
        <authorList>
            <person name="Palmer J.M."/>
        </authorList>
    </citation>
    <scope>NUCLEOTIDE SEQUENCE [LARGE SCALE GENOMIC DNA]</scope>
    <source>
        <strain evidence="2 3">XC_2019</strain>
        <tissue evidence="2">Muscle</tissue>
    </source>
</reference>
<evidence type="ECO:0000313" key="2">
    <source>
        <dbReference type="EMBL" id="MEQ2206287.1"/>
    </source>
</evidence>
<sequence>SRYEGKKLPQTTKATKRVLPVFPELLDKVTVSWKDRPFSGKSQIQGASSLDFEGMEKLGIHRMPPMQPLVAAHLHHGCKHPPKTPHCHPRQTVLNQP</sequence>
<feature type="non-terminal residue" evidence="2">
    <location>
        <position position="1"/>
    </location>
</feature>
<evidence type="ECO:0000256" key="1">
    <source>
        <dbReference type="SAM" id="MobiDB-lite"/>
    </source>
</evidence>
<name>A0ABV0RFN6_9TELE</name>
<evidence type="ECO:0000313" key="3">
    <source>
        <dbReference type="Proteomes" id="UP001434883"/>
    </source>
</evidence>
<feature type="region of interest" description="Disordered" evidence="1">
    <location>
        <begin position="75"/>
        <end position="97"/>
    </location>
</feature>
<gene>
    <name evidence="2" type="ORF">XENOCAPTIV_027117</name>
</gene>